<dbReference type="GO" id="GO:0140359">
    <property type="term" value="F:ABC-type transporter activity"/>
    <property type="evidence" value="ECO:0007669"/>
    <property type="project" value="InterPro"/>
</dbReference>
<dbReference type="InterPro" id="IPR017871">
    <property type="entry name" value="ABC_transporter-like_CS"/>
</dbReference>
<evidence type="ECO:0000313" key="13">
    <source>
        <dbReference type="EMBL" id="KAI5072756.1"/>
    </source>
</evidence>
<accession>A0A9D4URP6</accession>
<evidence type="ECO:0000256" key="5">
    <source>
        <dbReference type="ARBA" id="ARBA00022553"/>
    </source>
</evidence>
<protein>
    <recommendedName>
        <fullName evidence="12">ABC transporter domain-containing protein</fullName>
    </recommendedName>
</protein>
<evidence type="ECO:0000256" key="3">
    <source>
        <dbReference type="ARBA" id="ARBA00022448"/>
    </source>
</evidence>
<dbReference type="Pfam" id="PF19055">
    <property type="entry name" value="ABC2_membrane_7"/>
    <property type="match status" value="1"/>
</dbReference>
<evidence type="ECO:0000313" key="14">
    <source>
        <dbReference type="Proteomes" id="UP000886520"/>
    </source>
</evidence>
<comment type="caution">
    <text evidence="13">The sequence shown here is derived from an EMBL/GenBank/DDBJ whole genome shotgun (WGS) entry which is preliminary data.</text>
</comment>
<dbReference type="EMBL" id="JABFUD020000012">
    <property type="protein sequence ID" value="KAI5072756.1"/>
    <property type="molecule type" value="Genomic_DNA"/>
</dbReference>
<evidence type="ECO:0000256" key="10">
    <source>
        <dbReference type="ARBA" id="ARBA00023136"/>
    </source>
</evidence>
<keyword evidence="10 11" id="KW-0472">Membrane</keyword>
<dbReference type="PROSITE" id="PS00211">
    <property type="entry name" value="ABC_TRANSPORTER_1"/>
    <property type="match status" value="1"/>
</dbReference>
<dbReference type="GO" id="GO:0016887">
    <property type="term" value="F:ATP hydrolysis activity"/>
    <property type="evidence" value="ECO:0007669"/>
    <property type="project" value="InterPro"/>
</dbReference>
<evidence type="ECO:0000256" key="1">
    <source>
        <dbReference type="ARBA" id="ARBA00004141"/>
    </source>
</evidence>
<keyword evidence="5" id="KW-0597">Phosphoprotein</keyword>
<keyword evidence="6 11" id="KW-0812">Transmembrane</keyword>
<dbReference type="GO" id="GO:0009651">
    <property type="term" value="P:response to salt stress"/>
    <property type="evidence" value="ECO:0007669"/>
    <property type="project" value="UniProtKB-ARBA"/>
</dbReference>
<dbReference type="InterPro" id="IPR003593">
    <property type="entry name" value="AAA+_ATPase"/>
</dbReference>
<proteinExistence type="inferred from homology"/>
<feature type="transmembrane region" description="Helical" evidence="11">
    <location>
        <begin position="603"/>
        <end position="624"/>
    </location>
</feature>
<evidence type="ECO:0000259" key="12">
    <source>
        <dbReference type="PROSITE" id="PS50893"/>
    </source>
</evidence>
<dbReference type="SUPFAM" id="SSF52540">
    <property type="entry name" value="P-loop containing nucleoside triphosphate hydrolases"/>
    <property type="match status" value="1"/>
</dbReference>
<comment type="similarity">
    <text evidence="2">Belongs to the ABC transporter superfamily. ABCG family. Eye pigment precursor importer (TC 3.A.1.204) subfamily.</text>
</comment>
<evidence type="ECO:0000256" key="6">
    <source>
        <dbReference type="ARBA" id="ARBA00022692"/>
    </source>
</evidence>
<keyword evidence="3" id="KW-0813">Transport</keyword>
<name>A0A9D4URP6_ADICA</name>
<dbReference type="InterPro" id="IPR043926">
    <property type="entry name" value="ABCG_dom"/>
</dbReference>
<evidence type="ECO:0000256" key="11">
    <source>
        <dbReference type="SAM" id="Phobius"/>
    </source>
</evidence>
<dbReference type="OrthoDB" id="66620at2759"/>
<comment type="subcellular location">
    <subcellularLocation>
        <location evidence="1">Membrane</location>
        <topology evidence="1">Multi-pass membrane protein</topology>
    </subcellularLocation>
</comment>
<dbReference type="PANTHER" id="PTHR48042:SF11">
    <property type="entry name" value="ABC TRANSPORTER G FAMILY MEMBER 11"/>
    <property type="match status" value="1"/>
</dbReference>
<dbReference type="GO" id="GO:0016020">
    <property type="term" value="C:membrane"/>
    <property type="evidence" value="ECO:0007669"/>
    <property type="project" value="UniProtKB-SubCell"/>
</dbReference>
<feature type="transmembrane region" description="Helical" evidence="11">
    <location>
        <begin position="633"/>
        <end position="655"/>
    </location>
</feature>
<dbReference type="FunFam" id="3.40.50.300:FF:000504">
    <property type="entry name" value="ABC transporter G family member 11"/>
    <property type="match status" value="1"/>
</dbReference>
<dbReference type="Proteomes" id="UP000886520">
    <property type="component" value="Chromosome 12"/>
</dbReference>
<evidence type="ECO:0000256" key="7">
    <source>
        <dbReference type="ARBA" id="ARBA00022741"/>
    </source>
</evidence>
<dbReference type="Gene3D" id="3.40.50.300">
    <property type="entry name" value="P-loop containing nucleotide triphosphate hydrolases"/>
    <property type="match status" value="1"/>
</dbReference>
<feature type="transmembrane region" description="Helical" evidence="11">
    <location>
        <begin position="743"/>
        <end position="766"/>
    </location>
</feature>
<dbReference type="InterPro" id="IPR013525">
    <property type="entry name" value="ABC2_TM"/>
</dbReference>
<organism evidence="13 14">
    <name type="scientific">Adiantum capillus-veneris</name>
    <name type="common">Maidenhair fern</name>
    <dbReference type="NCBI Taxonomy" id="13818"/>
    <lineage>
        <taxon>Eukaryota</taxon>
        <taxon>Viridiplantae</taxon>
        <taxon>Streptophyta</taxon>
        <taxon>Embryophyta</taxon>
        <taxon>Tracheophyta</taxon>
        <taxon>Polypodiopsida</taxon>
        <taxon>Polypodiidae</taxon>
        <taxon>Polypodiales</taxon>
        <taxon>Pteridineae</taxon>
        <taxon>Pteridaceae</taxon>
        <taxon>Vittarioideae</taxon>
        <taxon>Adiantum</taxon>
    </lineage>
</organism>
<keyword evidence="4" id="KW-0150">Chloroplast</keyword>
<keyword evidence="14" id="KW-1185">Reference proteome</keyword>
<feature type="transmembrane region" description="Helical" evidence="11">
    <location>
        <begin position="675"/>
        <end position="703"/>
    </location>
</feature>
<keyword evidence="7" id="KW-0547">Nucleotide-binding</keyword>
<dbReference type="Pfam" id="PF01061">
    <property type="entry name" value="ABC2_membrane"/>
    <property type="match status" value="1"/>
</dbReference>
<evidence type="ECO:0000256" key="8">
    <source>
        <dbReference type="ARBA" id="ARBA00022840"/>
    </source>
</evidence>
<dbReference type="PROSITE" id="PS50893">
    <property type="entry name" value="ABC_TRANSPORTER_2"/>
    <property type="match status" value="1"/>
</dbReference>
<evidence type="ECO:0000256" key="4">
    <source>
        <dbReference type="ARBA" id="ARBA00022528"/>
    </source>
</evidence>
<sequence>MEGAWACFKRREAFTNHGRLLVVQTNPRAKRVSSRVAECRLAQLCGVKTQQFSLPCACISCHSTYSKSPTADTISPTYPNLASSHCALRAAVTRTGGLFPLFHKSSLYPTCSAHAYDSSRLKVAPGASGNVHPYSSSYPANILQRNYLVRNMPRKAHGGQHEPFYDDYYVGSLTQPYPPPQTQTRIHNVAFDMQQNVSNYPRPGIGLARSDSSNYSLPRHLGGLSPLSQTLWKNVKNHKPSPIAQGGDASAWLTWKDLTVCVTNASGETNAVLDNLSGYAEPGYMMAIMGPSGSGKSTLLDALAGRLARNASMTGEVLLNGRQRKLSYGAVAFVTQEDILIGTLTVRETIRYSAHLRLPDKMPKEEKETIAESTILEMGLQDCADTPIGNWHMRGLSGGEKRRVSIALEILMRPRLLFLDEPTSGLDSAAAFFVMQTLRSLSRDGRTVLFSIHQPSSEVFSLFDNLFLLSSGQAIYFGEAPRAHEFFAQAGFACPPRRNPSDHFLRCVNSDFDRVKKSLKASFRQRENAVEDASERYSTFEVIEMLTSAYNTSEHAMLTAAKIYEISNVKGTILDSSGSQASFWMQAKTLTKRSFVNMSRDIGYYWLRLVIYIFVAICVGSLYYKVGTSYHSILARGACTSYVSGFVTFMSIGGFPSFIEDMKVFQRERLNGHYGVMAFVIANTLSSLPYLFAIATVTGTITYFMAGLHPGYEHYLFFIIGLFGCVTVVESLMMAVASVVPNFLMGIVTGAGIMGVFMLVAGFFRLPNDLPKIIWRYPMSYLSFNYWALQGQYKNDLLGLNFDNVSPLLPPITGEQILRENFQMNLSWNKWWDTAMVFANIFAYRAIFFINIKLSERVTPHIRAFYSKHTARWRVRRPSAKTIIPVKTSPESSRR</sequence>
<keyword evidence="9 11" id="KW-1133">Transmembrane helix</keyword>
<dbReference type="InterPro" id="IPR003439">
    <property type="entry name" value="ABC_transporter-like_ATP-bd"/>
</dbReference>
<feature type="transmembrane region" description="Helical" evidence="11">
    <location>
        <begin position="715"/>
        <end position="737"/>
    </location>
</feature>
<gene>
    <name evidence="13" type="ORF">GOP47_0012862</name>
</gene>
<dbReference type="InterPro" id="IPR027417">
    <property type="entry name" value="P-loop_NTPase"/>
</dbReference>
<dbReference type="CDD" id="cd03213">
    <property type="entry name" value="ABCG_EPDR"/>
    <property type="match status" value="1"/>
</dbReference>
<dbReference type="AlphaFoldDB" id="A0A9D4URP6"/>
<dbReference type="Pfam" id="PF00005">
    <property type="entry name" value="ABC_tran"/>
    <property type="match status" value="1"/>
</dbReference>
<feature type="domain" description="ABC transporter" evidence="12">
    <location>
        <begin position="253"/>
        <end position="496"/>
    </location>
</feature>
<keyword evidence="8" id="KW-0067">ATP-binding</keyword>
<evidence type="ECO:0000256" key="9">
    <source>
        <dbReference type="ARBA" id="ARBA00022989"/>
    </source>
</evidence>
<dbReference type="SMART" id="SM00382">
    <property type="entry name" value="AAA"/>
    <property type="match status" value="1"/>
</dbReference>
<dbReference type="GO" id="GO:0005524">
    <property type="term" value="F:ATP binding"/>
    <property type="evidence" value="ECO:0007669"/>
    <property type="project" value="UniProtKB-KW"/>
</dbReference>
<reference evidence="13" key="1">
    <citation type="submission" date="2021-01" db="EMBL/GenBank/DDBJ databases">
        <title>Adiantum capillus-veneris genome.</title>
        <authorList>
            <person name="Fang Y."/>
            <person name="Liao Q."/>
        </authorList>
    </citation>
    <scope>NUCLEOTIDE SEQUENCE</scope>
    <source>
        <strain evidence="13">H3</strain>
        <tissue evidence="13">Leaf</tissue>
    </source>
</reference>
<dbReference type="InterPro" id="IPR052215">
    <property type="entry name" value="Plant_ABCG"/>
</dbReference>
<dbReference type="PANTHER" id="PTHR48042">
    <property type="entry name" value="ABC TRANSPORTER G FAMILY MEMBER 11"/>
    <property type="match status" value="1"/>
</dbReference>
<keyword evidence="4" id="KW-0934">Plastid</keyword>
<evidence type="ECO:0000256" key="2">
    <source>
        <dbReference type="ARBA" id="ARBA00005814"/>
    </source>
</evidence>